<evidence type="ECO:0000256" key="1">
    <source>
        <dbReference type="ARBA" id="ARBA00037999"/>
    </source>
</evidence>
<dbReference type="AlphaFoldDB" id="A0AAW6TUK7"/>
<evidence type="ECO:0000256" key="3">
    <source>
        <dbReference type="PIRSR" id="PIRSR000390-2"/>
    </source>
</evidence>
<dbReference type="PANTHER" id="PTHR30244">
    <property type="entry name" value="TRANSAMINASE"/>
    <property type="match status" value="1"/>
</dbReference>
<evidence type="ECO:0000256" key="2">
    <source>
        <dbReference type="PIRSR" id="PIRSR000390-1"/>
    </source>
</evidence>
<dbReference type="EMBL" id="JASCRY010000004">
    <property type="protein sequence ID" value="MDI5950732.1"/>
    <property type="molecule type" value="Genomic_DNA"/>
</dbReference>
<dbReference type="InterPro" id="IPR015422">
    <property type="entry name" value="PyrdxlP-dep_Trfase_small"/>
</dbReference>
<keyword evidence="6" id="KW-1185">Reference proteome</keyword>
<dbReference type="Gene3D" id="3.40.640.10">
    <property type="entry name" value="Type I PLP-dependent aspartate aminotransferase-like (Major domain)"/>
    <property type="match status" value="1"/>
</dbReference>
<proteinExistence type="inferred from homology"/>
<comment type="similarity">
    <text evidence="1 4">Belongs to the DegT/DnrJ/EryC1 family.</text>
</comment>
<accession>A0AAW6TUK7</accession>
<dbReference type="PIRSF" id="PIRSF000390">
    <property type="entry name" value="PLP_StrS"/>
    <property type="match status" value="1"/>
</dbReference>
<evidence type="ECO:0000313" key="6">
    <source>
        <dbReference type="Proteomes" id="UP001228643"/>
    </source>
</evidence>
<dbReference type="Gene3D" id="3.90.1150.10">
    <property type="entry name" value="Aspartate Aminotransferase, domain 1"/>
    <property type="match status" value="1"/>
</dbReference>
<feature type="active site" description="Proton acceptor" evidence="2">
    <location>
        <position position="192"/>
    </location>
</feature>
<keyword evidence="3 4" id="KW-0663">Pyridoxal phosphate</keyword>
<dbReference type="SUPFAM" id="SSF53383">
    <property type="entry name" value="PLP-dependent transferases"/>
    <property type="match status" value="1"/>
</dbReference>
<dbReference type="GO" id="GO:0030170">
    <property type="term" value="F:pyridoxal phosphate binding"/>
    <property type="evidence" value="ECO:0007669"/>
    <property type="project" value="TreeGrafter"/>
</dbReference>
<name>A0AAW6TUK7_9FLAO</name>
<dbReference type="Pfam" id="PF01041">
    <property type="entry name" value="DegT_DnrJ_EryC1"/>
    <property type="match status" value="1"/>
</dbReference>
<gene>
    <name evidence="5" type="ORF">QLS97_13830</name>
</gene>
<dbReference type="RefSeq" id="WP_282717469.1">
    <property type="nucleotide sequence ID" value="NZ_JASCRY010000004.1"/>
</dbReference>
<feature type="modified residue" description="N6-(pyridoxal phosphate)lysine" evidence="3">
    <location>
        <position position="192"/>
    </location>
</feature>
<dbReference type="CDD" id="cd00616">
    <property type="entry name" value="AHBA_syn"/>
    <property type="match status" value="1"/>
</dbReference>
<organism evidence="5 6">
    <name type="scientific">Flavobacterium yafengii</name>
    <dbReference type="NCBI Taxonomy" id="3041253"/>
    <lineage>
        <taxon>Bacteria</taxon>
        <taxon>Pseudomonadati</taxon>
        <taxon>Bacteroidota</taxon>
        <taxon>Flavobacteriia</taxon>
        <taxon>Flavobacteriales</taxon>
        <taxon>Flavobacteriaceae</taxon>
        <taxon>Flavobacterium</taxon>
    </lineage>
</organism>
<evidence type="ECO:0000256" key="4">
    <source>
        <dbReference type="RuleBase" id="RU004508"/>
    </source>
</evidence>
<dbReference type="GO" id="GO:0000271">
    <property type="term" value="P:polysaccharide biosynthetic process"/>
    <property type="evidence" value="ECO:0007669"/>
    <property type="project" value="TreeGrafter"/>
</dbReference>
<comment type="caution">
    <text evidence="5">The sequence shown here is derived from an EMBL/GenBank/DDBJ whole genome shotgun (WGS) entry which is preliminary data.</text>
</comment>
<evidence type="ECO:0000313" key="5">
    <source>
        <dbReference type="EMBL" id="MDI5950732.1"/>
    </source>
</evidence>
<protein>
    <submittedName>
        <fullName evidence="5">DegT/DnrJ/EryC1/StrS family aminotransferase</fullName>
    </submittedName>
</protein>
<dbReference type="InterPro" id="IPR015424">
    <property type="entry name" value="PyrdxlP-dep_Trfase"/>
</dbReference>
<dbReference type="InterPro" id="IPR000653">
    <property type="entry name" value="DegT/StrS_aminotransferase"/>
</dbReference>
<reference evidence="5 6" key="1">
    <citation type="submission" date="2023-04" db="EMBL/GenBank/DDBJ databases">
        <title>Two novel species of Flavobacterium.</title>
        <authorList>
            <person name="Liu Q."/>
            <person name="Xin Y.-H."/>
        </authorList>
    </citation>
    <scope>NUCLEOTIDE SEQUENCE [LARGE SCALE GENOMIC DNA]</scope>
    <source>
        <strain evidence="5 6">LB2P87</strain>
    </source>
</reference>
<sequence>MNNPKIWLSSPHMGGTEQKFVQEAFDANWVAPLGPNVNGLEQDLEHYLGNEAHVGALSSGTAAIHLGLILLGVQAGDEVLCQSMTFSASANPILYLGAIPVFIDSEMDTWNLCPLALEEAILDRIATGKMPKAIIAVHLYGVPYRIDEIRTIADKYGIPILEDSAEALGSSYKGQQCGTFGDIGVLSFNGNKIITTSGGGAIVTRTKALKDRAVFFATQSRDDAPHYQHSEIGYNYRMSNICAGIGRGQMEVLDDHVVLRRKMHSFYVDLFSAIDLVTVFTAPNDDYFANYWLSAIVVEPNALKGISRETLRLAFEVANIECRPLWKPMHLQPVFEKYPYYGGIVSETLFERGLCLPSGSNLTDEERDRISAVIREFFTTA</sequence>
<dbReference type="GO" id="GO:0008483">
    <property type="term" value="F:transaminase activity"/>
    <property type="evidence" value="ECO:0007669"/>
    <property type="project" value="UniProtKB-KW"/>
</dbReference>
<dbReference type="Proteomes" id="UP001228643">
    <property type="component" value="Unassembled WGS sequence"/>
</dbReference>
<keyword evidence="5" id="KW-0808">Transferase</keyword>
<dbReference type="InterPro" id="IPR015421">
    <property type="entry name" value="PyrdxlP-dep_Trfase_major"/>
</dbReference>
<dbReference type="PANTHER" id="PTHR30244:SF34">
    <property type="entry name" value="DTDP-4-AMINO-4,6-DIDEOXYGALACTOSE TRANSAMINASE"/>
    <property type="match status" value="1"/>
</dbReference>
<keyword evidence="5" id="KW-0032">Aminotransferase</keyword>